<evidence type="ECO:0000259" key="1">
    <source>
        <dbReference type="Pfam" id="PF01261"/>
    </source>
</evidence>
<proteinExistence type="predicted"/>
<evidence type="ECO:0000313" key="3">
    <source>
        <dbReference type="Proteomes" id="UP000248706"/>
    </source>
</evidence>
<accession>A0A328VG33</accession>
<dbReference type="OrthoDB" id="9798407at2"/>
<dbReference type="SUPFAM" id="SSF51658">
    <property type="entry name" value="Xylose isomerase-like"/>
    <property type="match status" value="1"/>
</dbReference>
<dbReference type="PANTHER" id="PTHR12110:SF41">
    <property type="entry name" value="INOSOSE DEHYDRATASE"/>
    <property type="match status" value="1"/>
</dbReference>
<dbReference type="GO" id="GO:0016853">
    <property type="term" value="F:isomerase activity"/>
    <property type="evidence" value="ECO:0007669"/>
    <property type="project" value="UniProtKB-KW"/>
</dbReference>
<organism evidence="2 3">
    <name type="scientific">Thermogemmatispora tikiterensis</name>
    <dbReference type="NCBI Taxonomy" id="1825093"/>
    <lineage>
        <taxon>Bacteria</taxon>
        <taxon>Bacillati</taxon>
        <taxon>Chloroflexota</taxon>
        <taxon>Ktedonobacteria</taxon>
        <taxon>Thermogemmatisporales</taxon>
        <taxon>Thermogemmatisporaceae</taxon>
        <taxon>Thermogemmatispora</taxon>
    </lineage>
</organism>
<keyword evidence="3" id="KW-1185">Reference proteome</keyword>
<reference evidence="2 3" key="1">
    <citation type="submission" date="2016-08" db="EMBL/GenBank/DDBJ databases">
        <title>Analysis of Carbohydrate Active Enzymes in Thermogemmatispora T81 Reveals Carbohydrate Degradation Ability.</title>
        <authorList>
            <person name="Tomazini A."/>
            <person name="Lal S."/>
            <person name="Stott M."/>
            <person name="Henrissat B."/>
            <person name="Polikarpov I."/>
            <person name="Sparling R."/>
            <person name="Levin D.B."/>
        </authorList>
    </citation>
    <scope>NUCLEOTIDE SEQUENCE [LARGE SCALE GENOMIC DNA]</scope>
    <source>
        <strain evidence="2 3">T81</strain>
    </source>
</reference>
<dbReference type="InterPro" id="IPR013022">
    <property type="entry name" value="Xyl_isomerase-like_TIM-brl"/>
</dbReference>
<dbReference type="PANTHER" id="PTHR12110">
    <property type="entry name" value="HYDROXYPYRUVATE ISOMERASE"/>
    <property type="match status" value="1"/>
</dbReference>
<keyword evidence="2" id="KW-0413">Isomerase</keyword>
<dbReference type="EMBL" id="MCIF01000002">
    <property type="protein sequence ID" value="RAQ94720.1"/>
    <property type="molecule type" value="Genomic_DNA"/>
</dbReference>
<dbReference type="Pfam" id="PF01261">
    <property type="entry name" value="AP_endonuc_2"/>
    <property type="match status" value="1"/>
</dbReference>
<protein>
    <submittedName>
        <fullName evidence="2">Xylose isomerase</fullName>
    </submittedName>
</protein>
<name>A0A328VG33_9CHLR</name>
<evidence type="ECO:0000313" key="2">
    <source>
        <dbReference type="EMBL" id="RAQ94720.1"/>
    </source>
</evidence>
<dbReference type="InterPro" id="IPR050312">
    <property type="entry name" value="IolE/XylAMocC-like"/>
</dbReference>
<comment type="caution">
    <text evidence="2">The sequence shown here is derived from an EMBL/GenBank/DDBJ whole genome shotgun (WGS) entry which is preliminary data.</text>
</comment>
<gene>
    <name evidence="2" type="ORF">A4R35_04175</name>
</gene>
<dbReference type="InterPro" id="IPR036237">
    <property type="entry name" value="Xyl_isomerase-like_sf"/>
</dbReference>
<sequence>MEKIGVANAPCSWGTLEFDETQKQGLVIPWRQMLDELRATGYEGTELGDWGYLPTEADQLVAELRKRELTLVAAFIPVMLRETSALRAGLDLALHIANLLAAVSRISGAAWRPLLLLADENGGDPLRTSCAGRISPSQGLSAREWRIFARNSETVARMVYETTGLRTAFHHHCAGYVETPEEIARFLELTDPNVIGLAFDTGHYLYGSGSNEPGLIEEALRRFDSRIWHVHFKDCSPAVAQEARAQRWDYFTALRHGLFCELGQGAVPFPTVVTWLQLHGYQGWIVVEQDVLPGMGSPYLSALRNRQYLRNLGL</sequence>
<dbReference type="AlphaFoldDB" id="A0A328VG33"/>
<dbReference type="Gene3D" id="3.20.20.150">
    <property type="entry name" value="Divalent-metal-dependent TIM barrel enzymes"/>
    <property type="match status" value="1"/>
</dbReference>
<feature type="domain" description="Xylose isomerase-like TIM barrel" evidence="1">
    <location>
        <begin position="34"/>
        <end position="289"/>
    </location>
</feature>
<dbReference type="Proteomes" id="UP000248706">
    <property type="component" value="Unassembled WGS sequence"/>
</dbReference>